<dbReference type="AlphaFoldDB" id="A0A1S3PL84"/>
<keyword evidence="1" id="KW-0186">Copper</keyword>
<evidence type="ECO:0000256" key="3">
    <source>
        <dbReference type="SAM" id="SignalP"/>
    </source>
</evidence>
<comment type="catalytic activity">
    <reaction evidence="1">
        <text>L-lysyl-[protein] + O2 + H2O = (S)-2-amino-6-oxohexanoyl-[protein] + H2O2 + NH4(+)</text>
        <dbReference type="Rhea" id="RHEA:24544"/>
        <dbReference type="Rhea" id="RHEA-COMP:9752"/>
        <dbReference type="Rhea" id="RHEA-COMP:12448"/>
        <dbReference type="ChEBI" id="CHEBI:15377"/>
        <dbReference type="ChEBI" id="CHEBI:15379"/>
        <dbReference type="ChEBI" id="CHEBI:16240"/>
        <dbReference type="ChEBI" id="CHEBI:28938"/>
        <dbReference type="ChEBI" id="CHEBI:29969"/>
        <dbReference type="ChEBI" id="CHEBI:131803"/>
        <dbReference type="EC" id="1.4.3.13"/>
    </reaction>
</comment>
<dbReference type="PANTHER" id="PTHR45817:SF6">
    <property type="entry name" value="PROTEIN-LYSINE 6-OXIDASE"/>
    <property type="match status" value="1"/>
</dbReference>
<evidence type="ECO:0000313" key="5">
    <source>
        <dbReference type="RefSeq" id="XP_014028104.1"/>
    </source>
</evidence>
<dbReference type="KEGG" id="sasa:106585899"/>
<comment type="similarity">
    <text evidence="1">Belongs to the lysyl oxidase family.</text>
</comment>
<dbReference type="Pfam" id="PF01186">
    <property type="entry name" value="Lysyl_oxidase"/>
    <property type="match status" value="1"/>
</dbReference>
<reference evidence="5" key="1">
    <citation type="submission" date="2025-08" db="UniProtKB">
        <authorList>
            <consortium name="RefSeq"/>
        </authorList>
    </citation>
    <scope>IDENTIFICATION</scope>
</reference>
<dbReference type="PANTHER" id="PTHR45817">
    <property type="entry name" value="LYSYL OXIDASE-LIKE-RELATED"/>
    <property type="match status" value="1"/>
</dbReference>
<feature type="region of interest" description="Disordered" evidence="2">
    <location>
        <begin position="57"/>
        <end position="176"/>
    </location>
</feature>
<dbReference type="STRING" id="8030.ENSSSAP00000094273"/>
<organism evidence="4 5">
    <name type="scientific">Salmo salar</name>
    <name type="common">Atlantic salmon</name>
    <dbReference type="NCBI Taxonomy" id="8030"/>
    <lineage>
        <taxon>Eukaryota</taxon>
        <taxon>Metazoa</taxon>
        <taxon>Chordata</taxon>
        <taxon>Craniata</taxon>
        <taxon>Vertebrata</taxon>
        <taxon>Euteleostomi</taxon>
        <taxon>Actinopterygii</taxon>
        <taxon>Neopterygii</taxon>
        <taxon>Teleostei</taxon>
        <taxon>Protacanthopterygii</taxon>
        <taxon>Salmoniformes</taxon>
        <taxon>Salmonidae</taxon>
        <taxon>Salmoninae</taxon>
        <taxon>Salmo</taxon>
    </lineage>
</organism>
<feature type="signal peptide" evidence="3">
    <location>
        <begin position="1"/>
        <end position="28"/>
    </location>
</feature>
<name>A0A1S3PL84_SALSA</name>
<keyword evidence="1" id="KW-0886">LTQ</keyword>
<keyword evidence="3" id="KW-0732">Signal</keyword>
<dbReference type="GO" id="GO:0004720">
    <property type="term" value="F:protein-lysine 6-oxidase activity"/>
    <property type="evidence" value="ECO:0007669"/>
    <property type="project" value="UniProtKB-UniRule"/>
</dbReference>
<feature type="compositionally biased region" description="Basic and acidic residues" evidence="2">
    <location>
        <begin position="122"/>
        <end position="152"/>
    </location>
</feature>
<dbReference type="GO" id="GO:0030199">
    <property type="term" value="P:collagen fibril organization"/>
    <property type="evidence" value="ECO:0007669"/>
    <property type="project" value="TreeGrafter"/>
</dbReference>
<proteinExistence type="inferred from homology"/>
<comment type="cofactor">
    <cofactor evidence="1">
        <name>Cu cation</name>
        <dbReference type="ChEBI" id="CHEBI:23378"/>
    </cofactor>
</comment>
<dbReference type="GeneID" id="106585899"/>
<keyword evidence="1" id="KW-0479">Metal-binding</keyword>
<dbReference type="OMA" id="TQRVKNQ"/>
<comment type="function">
    <text evidence="1">Mediates the post-translational oxidative deamination of lysine residues on target proteins leading to the formation of deaminated lysine (allysine).</text>
</comment>
<keyword evidence="4" id="KW-1185">Reference proteome</keyword>
<feature type="chain" id="PRO_5010342711" description="Lysyl oxidase homolog" evidence="3">
    <location>
        <begin position="29"/>
        <end position="422"/>
    </location>
</feature>
<gene>
    <name evidence="5" type="primary">LOC106585899</name>
</gene>
<comment type="subcellular location">
    <subcellularLocation>
        <location evidence="1">Secreted</location>
        <location evidence="1">Extracellular space</location>
    </subcellularLocation>
</comment>
<protein>
    <recommendedName>
        <fullName evidence="1">Lysyl oxidase homolog</fullName>
        <ecNumber evidence="1">1.4.3.13</ecNumber>
    </recommendedName>
</protein>
<evidence type="ECO:0000313" key="4">
    <source>
        <dbReference type="Proteomes" id="UP001652741"/>
    </source>
</evidence>
<accession>A0A1S3PL84</accession>
<dbReference type="EC" id="1.4.3.13" evidence="1"/>
<dbReference type="PRINTS" id="PR00074">
    <property type="entry name" value="LYSYLOXIDASE"/>
</dbReference>
<keyword evidence="1" id="KW-0801">TPQ</keyword>
<dbReference type="RefSeq" id="XP_014028104.1">
    <property type="nucleotide sequence ID" value="XM_014172629.2"/>
</dbReference>
<keyword evidence="1" id="KW-0964">Secreted</keyword>
<comment type="PTM">
    <text evidence="1">The lysine tyrosylquinone cross-link (LTQ) is generated by condensation of the epsilon-amino group of a lysine with a topaquinone produced by oxidation of tyrosine.</text>
</comment>
<keyword evidence="1" id="KW-0560">Oxidoreductase</keyword>
<evidence type="ECO:0000256" key="2">
    <source>
        <dbReference type="SAM" id="MobiDB-lite"/>
    </source>
</evidence>
<dbReference type="InterPro" id="IPR001695">
    <property type="entry name" value="Lysyl_oxidase"/>
</dbReference>
<dbReference type="PaxDb" id="8030-ENSSSAP00000094273"/>
<dbReference type="InterPro" id="IPR050912">
    <property type="entry name" value="LOX-like_protein"/>
</dbReference>
<dbReference type="GO" id="GO:0005507">
    <property type="term" value="F:copper ion binding"/>
    <property type="evidence" value="ECO:0007669"/>
    <property type="project" value="UniProtKB-UniRule"/>
</dbReference>
<dbReference type="OrthoDB" id="547291at2759"/>
<dbReference type="Bgee" id="ENSSSAG00000072358">
    <property type="expression patterns" value="Expressed in zone of skin and 7 other cell types or tissues"/>
</dbReference>
<sequence>MRGLGFEACLLSLTQLCILSCILQTVLTQDASPSAALRQRMPWQHNGQVFSILSQGSEYQPSGRRDRQTGSAQRNHIVVVINKNETAEETNVHRNPAPRGSPRRPAPGVQLRTARRRPNGAIRHERPQDSRETASRPGHDAGDGSNPTDDKPTSTNSPPLTDLRREDMMVGDDPNNPYKSIGYNPYNPYYNYYDAYYRPRARSREPHGYGTSYHQHGGLPDLVPDPYYIQVSSYIQRSPMYNLRCAAEEGCLASSARGVADYDTRVLLRFPQRVKNQGTADFLPSKPRYAWEWHSCHHHFHSMDEFSLYELLETGSERSVAEGHKASFCLEDTSCDPGYYRRFACTSHTQGLSPGCYDTYNADIDCQWIDITDVTPGKYILKITVNPGHQVPESNFGNNVVRCSVQYSGTSVQVSGCTVTSY</sequence>
<evidence type="ECO:0000256" key="1">
    <source>
        <dbReference type="RuleBase" id="RU367046"/>
    </source>
</evidence>
<dbReference type="Proteomes" id="UP001652741">
    <property type="component" value="Chromosome ssa24"/>
</dbReference>
<dbReference type="GO" id="GO:0005615">
    <property type="term" value="C:extracellular space"/>
    <property type="evidence" value="ECO:0007669"/>
    <property type="project" value="UniProtKB-UniRule"/>
</dbReference>